<evidence type="ECO:0000313" key="4">
    <source>
        <dbReference type="Proteomes" id="UP001259832"/>
    </source>
</evidence>
<sequence length="634" mass="70686">MPFKTSRDSSALSDRRTSLSSPQEPVRKVLIEDEELLLRVRNNRPAEALKRALTSPVESWGCRKRSRSVRLGPSIEDFAFSSRVIGESYEVLTVGDIACSPQELASILCTRDESDYNAVMKGIYDKQFIYGSIVHFLDGKEAQQQLLWMPESHQLAVKTGCFTRSKLLARNEQWCFLEYFQPTSSDSSEGFSVALLSLPEKELTAGKAIGNRVDQLNGITALLVVDPVPDNDSVKVRVMFHVIHSGSDEINPTTVRARLNSLAEGIPRLPAVVRRRRLGTQVFAAMSNEAQNSRCIACTKGLRLSTLLRLARRCQLCAHNICSSCWTLQSVETYTGRVEEMGVCKRCLEWVDCCNYTNIQAHRRPVQILEDPVSPKRNLGRSLCGSLEAESTRDATLNVIKILVDSSDTQSNSTASDNSEDEEGYVAAVEEYFRRRSESAPAAADCVLANAKQRTYSLNLTDKSMPCAPVPDNEPARLEWINKFGLMDWREPILELDVISSFLGRELGFHCTMVTIVGEKHLLVLSSTVPALVQARIPREQTFCQHLLMGEDPFIIQHPEADVRFYNMNPVARDGAKFYCGIPILGPDGIVLGSICCIHNDPMAITRTQYDTLTRFGQIASKIIRVKAEAKMGP</sequence>
<feature type="compositionally biased region" description="Polar residues" evidence="1">
    <location>
        <begin position="8"/>
        <end position="23"/>
    </location>
</feature>
<dbReference type="Pfam" id="PF01590">
    <property type="entry name" value="GAF"/>
    <property type="match status" value="1"/>
</dbReference>
<organism evidence="3 4">
    <name type="scientific">Phytophthora citrophthora</name>
    <dbReference type="NCBI Taxonomy" id="4793"/>
    <lineage>
        <taxon>Eukaryota</taxon>
        <taxon>Sar</taxon>
        <taxon>Stramenopiles</taxon>
        <taxon>Oomycota</taxon>
        <taxon>Peronosporomycetes</taxon>
        <taxon>Peronosporales</taxon>
        <taxon>Peronosporaceae</taxon>
        <taxon>Phytophthora</taxon>
    </lineage>
</organism>
<protein>
    <recommendedName>
        <fullName evidence="2">GAF domain-containing protein</fullName>
    </recommendedName>
</protein>
<dbReference type="Proteomes" id="UP001259832">
    <property type="component" value="Unassembled WGS sequence"/>
</dbReference>
<dbReference type="CDD" id="cd00065">
    <property type="entry name" value="FYVE_like_SF"/>
    <property type="match status" value="1"/>
</dbReference>
<name>A0AAD9LKS6_9STRA</name>
<dbReference type="PANTHER" id="PTHR43102:SF2">
    <property type="entry name" value="GAF DOMAIN-CONTAINING PROTEIN"/>
    <property type="match status" value="1"/>
</dbReference>
<evidence type="ECO:0000313" key="3">
    <source>
        <dbReference type="EMBL" id="KAK1938919.1"/>
    </source>
</evidence>
<proteinExistence type="predicted"/>
<dbReference type="SUPFAM" id="SSF55781">
    <property type="entry name" value="GAF domain-like"/>
    <property type="match status" value="1"/>
</dbReference>
<comment type="caution">
    <text evidence="3">The sequence shown here is derived from an EMBL/GenBank/DDBJ whole genome shotgun (WGS) entry which is preliminary data.</text>
</comment>
<gene>
    <name evidence="3" type="ORF">P3T76_008994</name>
</gene>
<dbReference type="AlphaFoldDB" id="A0AAD9LKS6"/>
<dbReference type="EMBL" id="JASMQC010000017">
    <property type="protein sequence ID" value="KAK1938919.1"/>
    <property type="molecule type" value="Genomic_DNA"/>
</dbReference>
<dbReference type="Gene3D" id="3.30.450.40">
    <property type="match status" value="1"/>
</dbReference>
<dbReference type="InterPro" id="IPR029016">
    <property type="entry name" value="GAF-like_dom_sf"/>
</dbReference>
<reference evidence="3" key="1">
    <citation type="submission" date="2023-08" db="EMBL/GenBank/DDBJ databases">
        <title>Reference Genome Resource for the Citrus Pathogen Phytophthora citrophthora.</title>
        <authorList>
            <person name="Moller H."/>
            <person name="Coetzee B."/>
            <person name="Rose L.J."/>
            <person name="Van Niekerk J.M."/>
        </authorList>
    </citation>
    <scope>NUCLEOTIDE SEQUENCE</scope>
    <source>
        <strain evidence="3">STE-U-9442</strain>
    </source>
</reference>
<dbReference type="PANTHER" id="PTHR43102">
    <property type="entry name" value="SLR1143 PROTEIN"/>
    <property type="match status" value="1"/>
</dbReference>
<evidence type="ECO:0000256" key="1">
    <source>
        <dbReference type="SAM" id="MobiDB-lite"/>
    </source>
</evidence>
<feature type="region of interest" description="Disordered" evidence="1">
    <location>
        <begin position="1"/>
        <end position="24"/>
    </location>
</feature>
<dbReference type="InterPro" id="IPR003018">
    <property type="entry name" value="GAF"/>
</dbReference>
<accession>A0AAD9LKS6</accession>
<feature type="domain" description="GAF" evidence="2">
    <location>
        <begin position="498"/>
        <end position="621"/>
    </location>
</feature>
<keyword evidence="4" id="KW-1185">Reference proteome</keyword>
<evidence type="ECO:0000259" key="2">
    <source>
        <dbReference type="Pfam" id="PF01590"/>
    </source>
</evidence>